<dbReference type="Proteomes" id="UP000011919">
    <property type="component" value="Unassembled WGS sequence"/>
</dbReference>
<organism evidence="1 2">
    <name type="scientific">Bhargavaea cecembensis DSE10</name>
    <dbReference type="NCBI Taxonomy" id="1235279"/>
    <lineage>
        <taxon>Bacteria</taxon>
        <taxon>Bacillati</taxon>
        <taxon>Bacillota</taxon>
        <taxon>Bacilli</taxon>
        <taxon>Bacillales</taxon>
        <taxon>Caryophanaceae</taxon>
        <taxon>Bhargavaea</taxon>
    </lineage>
</organism>
<dbReference type="AlphaFoldDB" id="M7NXX5"/>
<comment type="caution">
    <text evidence="1">The sequence shown here is derived from an EMBL/GenBank/DDBJ whole genome shotgun (WGS) entry which is preliminary data.</text>
</comment>
<accession>M7NXX5</accession>
<reference evidence="1 2" key="1">
    <citation type="journal article" date="2013" name="Genome Announc.">
        <title>Draft Genome Sequence of Bhargavaea cecembensis Strain DSE10T, Isolated from a Deep-Sea Sediment Sample Collected at a Depth of 5,904 m from the Chagos-Laccadive Ridge System in the Indian Ocean.</title>
        <authorList>
            <person name="Shivaji S."/>
            <person name="Ara S."/>
            <person name="Begum Z."/>
            <person name="Ruth M."/>
            <person name="Singh A."/>
            <person name="Kumar Pinnaka A."/>
        </authorList>
    </citation>
    <scope>NUCLEOTIDE SEQUENCE [LARGE SCALE GENOMIC DNA]</scope>
    <source>
        <strain evidence="1 2">DSE10</strain>
    </source>
</reference>
<sequence length="66" mass="7332">MYLTLLFTQACLLNKSSFFNNTTSPKASIEAFGLVFNLYTGSNYAAELTLKSLYTNNIVRGINSIK</sequence>
<protein>
    <submittedName>
        <fullName evidence="1">Uncharacterized protein</fullName>
    </submittedName>
</protein>
<evidence type="ECO:0000313" key="1">
    <source>
        <dbReference type="EMBL" id="EMR06530.1"/>
    </source>
</evidence>
<gene>
    <name evidence="1" type="ORF">C772_01425</name>
</gene>
<dbReference type="EMBL" id="AOFT01000006">
    <property type="protein sequence ID" value="EMR06530.1"/>
    <property type="molecule type" value="Genomic_DNA"/>
</dbReference>
<proteinExistence type="predicted"/>
<keyword evidence="2" id="KW-1185">Reference proteome</keyword>
<evidence type="ECO:0000313" key="2">
    <source>
        <dbReference type="Proteomes" id="UP000011919"/>
    </source>
</evidence>
<name>M7NXX5_9BACL</name>